<dbReference type="OrthoDB" id="92051at2157"/>
<dbReference type="GeneID" id="27140197"/>
<evidence type="ECO:0000313" key="2">
    <source>
        <dbReference type="Proteomes" id="UP000073604"/>
    </source>
</evidence>
<protein>
    <submittedName>
        <fullName evidence="1">Uncharacterized protein</fullName>
    </submittedName>
</protein>
<dbReference type="AlphaFoldDB" id="A0A142CVQ9"/>
<keyword evidence="2" id="KW-1185">Reference proteome</keyword>
<dbReference type="STRING" id="53952.A0127_06575"/>
<dbReference type="KEGG" id="tpep:A0127_06575"/>
<dbReference type="RefSeq" id="WP_054840609.1">
    <property type="nucleotide sequence ID" value="NZ_CP014750.1"/>
</dbReference>
<proteinExistence type="predicted"/>
<dbReference type="Proteomes" id="UP000073604">
    <property type="component" value="Chromosome"/>
</dbReference>
<sequence length="62" mass="7306">MGKIAIELNVPDEILKTLDINRLKRIIEREIVIEHSVKKLHGKFKGVDLKRLLEEVEEEWTV</sequence>
<gene>
    <name evidence="1" type="ORF">A0127_06575</name>
</gene>
<reference evidence="2" key="1">
    <citation type="submission" date="2016-03" db="EMBL/GenBank/DDBJ databases">
        <authorList>
            <person name="Oger P.M."/>
        </authorList>
    </citation>
    <scope>NUCLEOTIDE SEQUENCE [LARGE SCALE GENOMIC DNA]</scope>
    <source>
        <strain evidence="2">OG-1</strain>
    </source>
</reference>
<organism evidence="1 2">
    <name type="scientific">Thermococcus peptonophilus</name>
    <dbReference type="NCBI Taxonomy" id="53952"/>
    <lineage>
        <taxon>Archaea</taxon>
        <taxon>Methanobacteriati</taxon>
        <taxon>Methanobacteriota</taxon>
        <taxon>Thermococci</taxon>
        <taxon>Thermococcales</taxon>
        <taxon>Thermococcaceae</taxon>
        <taxon>Thermococcus</taxon>
    </lineage>
</organism>
<dbReference type="EMBL" id="CP014750">
    <property type="protein sequence ID" value="AMQ18861.1"/>
    <property type="molecule type" value="Genomic_DNA"/>
</dbReference>
<name>A0A142CVQ9_9EURY</name>
<evidence type="ECO:0000313" key="1">
    <source>
        <dbReference type="EMBL" id="AMQ18861.1"/>
    </source>
</evidence>
<accession>A0A142CVQ9</accession>